<dbReference type="Proteomes" id="UP000199021">
    <property type="component" value="Unassembled WGS sequence"/>
</dbReference>
<keyword evidence="3" id="KW-1185">Reference proteome</keyword>
<dbReference type="InParanoid" id="A0A1H9KQ27"/>
<dbReference type="EMBL" id="FOFB01000021">
    <property type="protein sequence ID" value="SER01254.1"/>
    <property type="molecule type" value="Genomic_DNA"/>
</dbReference>
<accession>A0A1H9KQ27</accession>
<sequence>MTNPGGDAMRRTANGAEGSRSVSPSFAMVACTGKVASAPLPGSTHSVSTKD</sequence>
<name>A0A1H9KQ27_9BACT</name>
<evidence type="ECO:0000256" key="1">
    <source>
        <dbReference type="SAM" id="MobiDB-lite"/>
    </source>
</evidence>
<proteinExistence type="predicted"/>
<evidence type="ECO:0000313" key="2">
    <source>
        <dbReference type="EMBL" id="SER01254.1"/>
    </source>
</evidence>
<gene>
    <name evidence="2" type="ORF">SAMN05444359_12169</name>
</gene>
<protein>
    <submittedName>
        <fullName evidence="2">Uncharacterized protein</fullName>
    </submittedName>
</protein>
<evidence type="ECO:0000313" key="3">
    <source>
        <dbReference type="Proteomes" id="UP000199021"/>
    </source>
</evidence>
<dbReference type="AlphaFoldDB" id="A0A1H9KQ27"/>
<reference evidence="3" key="1">
    <citation type="submission" date="2016-10" db="EMBL/GenBank/DDBJ databases">
        <authorList>
            <person name="Varghese N."/>
            <person name="Submissions S."/>
        </authorList>
    </citation>
    <scope>NUCLEOTIDE SEQUENCE [LARGE SCALE GENOMIC DNA]</scope>
    <source>
        <strain evidence="3">DSM 24740</strain>
    </source>
</reference>
<feature type="region of interest" description="Disordered" evidence="1">
    <location>
        <begin position="1"/>
        <end position="22"/>
    </location>
</feature>
<organism evidence="2 3">
    <name type="scientific">Neolewinella agarilytica</name>
    <dbReference type="NCBI Taxonomy" id="478744"/>
    <lineage>
        <taxon>Bacteria</taxon>
        <taxon>Pseudomonadati</taxon>
        <taxon>Bacteroidota</taxon>
        <taxon>Saprospiria</taxon>
        <taxon>Saprospirales</taxon>
        <taxon>Lewinellaceae</taxon>
        <taxon>Neolewinella</taxon>
    </lineage>
</organism>